<organism evidence="2 3">
    <name type="scientific">Morchella conica CCBAS932</name>
    <dbReference type="NCBI Taxonomy" id="1392247"/>
    <lineage>
        <taxon>Eukaryota</taxon>
        <taxon>Fungi</taxon>
        <taxon>Dikarya</taxon>
        <taxon>Ascomycota</taxon>
        <taxon>Pezizomycotina</taxon>
        <taxon>Pezizomycetes</taxon>
        <taxon>Pezizales</taxon>
        <taxon>Morchellaceae</taxon>
        <taxon>Morchella</taxon>
    </lineage>
</organism>
<dbReference type="EMBL" id="ML119152">
    <property type="protein sequence ID" value="RPB09399.1"/>
    <property type="molecule type" value="Genomic_DNA"/>
</dbReference>
<dbReference type="InParanoid" id="A0A3N4KJ69"/>
<gene>
    <name evidence="2" type="ORF">P167DRAFT_303490</name>
</gene>
<dbReference type="Proteomes" id="UP000277580">
    <property type="component" value="Unassembled WGS sequence"/>
</dbReference>
<feature type="region of interest" description="Disordered" evidence="1">
    <location>
        <begin position="49"/>
        <end position="98"/>
    </location>
</feature>
<evidence type="ECO:0000313" key="3">
    <source>
        <dbReference type="Proteomes" id="UP000277580"/>
    </source>
</evidence>
<feature type="compositionally biased region" description="Basic and acidic residues" evidence="1">
    <location>
        <begin position="63"/>
        <end position="75"/>
    </location>
</feature>
<keyword evidence="3" id="KW-1185">Reference proteome</keyword>
<evidence type="ECO:0000256" key="1">
    <source>
        <dbReference type="SAM" id="MobiDB-lite"/>
    </source>
</evidence>
<sequence>MSTGHYYYYYHHNHNHNHHYCTTCTTIPPKQHLPWMLLIPVLHKYLRSVTESRHSSTHSQTYKGERSELGDVDRRSQRRMPSRPLSRVIISDALAAGQ</sequence>
<protein>
    <submittedName>
        <fullName evidence="2">Uncharacterized protein</fullName>
    </submittedName>
</protein>
<name>A0A3N4KJ69_9PEZI</name>
<dbReference type="AlphaFoldDB" id="A0A3N4KJ69"/>
<accession>A0A3N4KJ69</accession>
<proteinExistence type="predicted"/>
<reference evidence="2 3" key="1">
    <citation type="journal article" date="2018" name="Nat. Ecol. Evol.">
        <title>Pezizomycetes genomes reveal the molecular basis of ectomycorrhizal truffle lifestyle.</title>
        <authorList>
            <person name="Murat C."/>
            <person name="Payen T."/>
            <person name="Noel B."/>
            <person name="Kuo A."/>
            <person name="Morin E."/>
            <person name="Chen J."/>
            <person name="Kohler A."/>
            <person name="Krizsan K."/>
            <person name="Balestrini R."/>
            <person name="Da Silva C."/>
            <person name="Montanini B."/>
            <person name="Hainaut M."/>
            <person name="Levati E."/>
            <person name="Barry K.W."/>
            <person name="Belfiori B."/>
            <person name="Cichocki N."/>
            <person name="Clum A."/>
            <person name="Dockter R.B."/>
            <person name="Fauchery L."/>
            <person name="Guy J."/>
            <person name="Iotti M."/>
            <person name="Le Tacon F."/>
            <person name="Lindquist E.A."/>
            <person name="Lipzen A."/>
            <person name="Malagnac F."/>
            <person name="Mello A."/>
            <person name="Molinier V."/>
            <person name="Miyauchi S."/>
            <person name="Poulain J."/>
            <person name="Riccioni C."/>
            <person name="Rubini A."/>
            <person name="Sitrit Y."/>
            <person name="Splivallo R."/>
            <person name="Traeger S."/>
            <person name="Wang M."/>
            <person name="Zifcakova L."/>
            <person name="Wipf D."/>
            <person name="Zambonelli A."/>
            <person name="Paolocci F."/>
            <person name="Nowrousian M."/>
            <person name="Ottonello S."/>
            <person name="Baldrian P."/>
            <person name="Spatafora J.W."/>
            <person name="Henrissat B."/>
            <person name="Nagy L.G."/>
            <person name="Aury J.M."/>
            <person name="Wincker P."/>
            <person name="Grigoriev I.V."/>
            <person name="Bonfante P."/>
            <person name="Martin F.M."/>
        </authorList>
    </citation>
    <scope>NUCLEOTIDE SEQUENCE [LARGE SCALE GENOMIC DNA]</scope>
    <source>
        <strain evidence="2 3">CCBAS932</strain>
    </source>
</reference>
<evidence type="ECO:0000313" key="2">
    <source>
        <dbReference type="EMBL" id="RPB09399.1"/>
    </source>
</evidence>